<reference evidence="16 17" key="1">
    <citation type="submission" date="2018-08" db="EMBL/GenBank/DDBJ databases">
        <title>Sequencing the genomes of 1000 actinobacteria strains.</title>
        <authorList>
            <person name="Klenk H.-P."/>
        </authorList>
    </citation>
    <scope>NUCLEOTIDE SEQUENCE [LARGE SCALE GENOMIC DNA]</scope>
    <source>
        <strain evidence="16 17">DSM 44099</strain>
    </source>
</reference>
<evidence type="ECO:0000313" key="17">
    <source>
        <dbReference type="Proteomes" id="UP000256913"/>
    </source>
</evidence>
<evidence type="ECO:0000256" key="5">
    <source>
        <dbReference type="ARBA" id="ARBA00015611"/>
    </source>
</evidence>
<dbReference type="GO" id="GO:0016285">
    <property type="term" value="F:alanyl aminopeptidase activity"/>
    <property type="evidence" value="ECO:0007669"/>
    <property type="project" value="UniProtKB-EC"/>
</dbReference>
<name>A0A3E0A012_9ACTN</name>
<dbReference type="EMBL" id="QUMQ01000001">
    <property type="protein sequence ID" value="REG01724.1"/>
    <property type="molecule type" value="Genomic_DNA"/>
</dbReference>
<dbReference type="SUPFAM" id="SSF63737">
    <property type="entry name" value="Leukotriene A4 hydrolase N-terminal domain"/>
    <property type="match status" value="1"/>
</dbReference>
<evidence type="ECO:0000256" key="4">
    <source>
        <dbReference type="ARBA" id="ARBA00012564"/>
    </source>
</evidence>
<evidence type="ECO:0000256" key="9">
    <source>
        <dbReference type="ARBA" id="ARBA00022833"/>
    </source>
</evidence>
<dbReference type="AlphaFoldDB" id="A0A3E0A012"/>
<evidence type="ECO:0000256" key="6">
    <source>
        <dbReference type="ARBA" id="ARBA00022670"/>
    </source>
</evidence>
<dbReference type="GO" id="GO:0006508">
    <property type="term" value="P:proteolysis"/>
    <property type="evidence" value="ECO:0007669"/>
    <property type="project" value="UniProtKB-KW"/>
</dbReference>
<dbReference type="GO" id="GO:0008270">
    <property type="term" value="F:zinc ion binding"/>
    <property type="evidence" value="ECO:0007669"/>
    <property type="project" value="InterPro"/>
</dbReference>
<keyword evidence="8" id="KW-0378">Hydrolase</keyword>
<evidence type="ECO:0000313" key="16">
    <source>
        <dbReference type="EMBL" id="REG01724.1"/>
    </source>
</evidence>
<evidence type="ECO:0000256" key="2">
    <source>
        <dbReference type="ARBA" id="ARBA00001947"/>
    </source>
</evidence>
<feature type="domain" description="Peptidase M1 membrane alanine aminopeptidase" evidence="14">
    <location>
        <begin position="268"/>
        <end position="460"/>
    </location>
</feature>
<evidence type="ECO:0000256" key="8">
    <source>
        <dbReference type="ARBA" id="ARBA00022801"/>
    </source>
</evidence>
<dbReference type="InterPro" id="IPR045357">
    <property type="entry name" value="Aminopeptidase_N-like_N"/>
</dbReference>
<dbReference type="Pfam" id="PF17900">
    <property type="entry name" value="Peptidase_M1_N"/>
    <property type="match status" value="1"/>
</dbReference>
<evidence type="ECO:0000259" key="14">
    <source>
        <dbReference type="Pfam" id="PF01433"/>
    </source>
</evidence>
<dbReference type="InterPro" id="IPR001930">
    <property type="entry name" value="Peptidase_M1"/>
</dbReference>
<dbReference type="GO" id="GO:0008237">
    <property type="term" value="F:metallopeptidase activity"/>
    <property type="evidence" value="ECO:0007669"/>
    <property type="project" value="UniProtKB-KW"/>
</dbReference>
<evidence type="ECO:0000256" key="1">
    <source>
        <dbReference type="ARBA" id="ARBA00000098"/>
    </source>
</evidence>
<protein>
    <recommendedName>
        <fullName evidence="5">Aminopeptidase N</fullName>
        <ecNumber evidence="4">3.4.11.2</ecNumber>
    </recommendedName>
    <alternativeName>
        <fullName evidence="11">Alanine aminopeptidase</fullName>
    </alternativeName>
    <alternativeName>
        <fullName evidence="12">Lysyl aminopeptidase</fullName>
    </alternativeName>
</protein>
<comment type="catalytic activity">
    <reaction evidence="1">
        <text>Release of an N-terminal amino acid, Xaa-|-Yaa- from a peptide, amide or arylamide. Xaa is preferably Ala, but may be most amino acids including Pro (slow action). When a terminal hydrophobic residue is followed by a prolyl residue, the two may be released as an intact Xaa-Pro dipeptide.</text>
        <dbReference type="EC" id="3.4.11.2"/>
    </reaction>
</comment>
<gene>
    <name evidence="16" type="ORF">DFJ67_7811</name>
</gene>
<dbReference type="RefSeq" id="WP_239097254.1">
    <property type="nucleotide sequence ID" value="NZ_BONB01000021.1"/>
</dbReference>
<evidence type="ECO:0000256" key="12">
    <source>
        <dbReference type="ARBA" id="ARBA00031533"/>
    </source>
</evidence>
<keyword evidence="9" id="KW-0862">Zinc</keyword>
<evidence type="ECO:0000256" key="10">
    <source>
        <dbReference type="ARBA" id="ARBA00023049"/>
    </source>
</evidence>
<comment type="cofactor">
    <cofactor evidence="2">
        <name>Zn(2+)</name>
        <dbReference type="ChEBI" id="CHEBI:29105"/>
    </cofactor>
</comment>
<proteinExistence type="inferred from homology"/>
<dbReference type="Gene3D" id="2.60.40.1730">
    <property type="entry name" value="tricorn interacting facor f3 domain"/>
    <property type="match status" value="1"/>
</dbReference>
<dbReference type="EC" id="3.4.11.2" evidence="4"/>
<feature type="signal peptide" evidence="13">
    <location>
        <begin position="1"/>
        <end position="19"/>
    </location>
</feature>
<keyword evidence="13" id="KW-0732">Signal</keyword>
<organism evidence="16 17">
    <name type="scientific">Asanoa ferruginea</name>
    <dbReference type="NCBI Taxonomy" id="53367"/>
    <lineage>
        <taxon>Bacteria</taxon>
        <taxon>Bacillati</taxon>
        <taxon>Actinomycetota</taxon>
        <taxon>Actinomycetes</taxon>
        <taxon>Micromonosporales</taxon>
        <taxon>Micromonosporaceae</taxon>
        <taxon>Asanoa</taxon>
    </lineage>
</organism>
<dbReference type="PRINTS" id="PR00756">
    <property type="entry name" value="ALADIPTASE"/>
</dbReference>
<dbReference type="PANTHER" id="PTHR11533">
    <property type="entry name" value="PROTEASE M1 ZINC METALLOPROTEASE"/>
    <property type="match status" value="1"/>
</dbReference>
<evidence type="ECO:0000256" key="11">
    <source>
        <dbReference type="ARBA" id="ARBA00029811"/>
    </source>
</evidence>
<evidence type="ECO:0000256" key="13">
    <source>
        <dbReference type="SAM" id="SignalP"/>
    </source>
</evidence>
<accession>A0A3E0A012</accession>
<dbReference type="InterPro" id="IPR042097">
    <property type="entry name" value="Aminopeptidase_N-like_N_sf"/>
</dbReference>
<comment type="similarity">
    <text evidence="3">Belongs to the peptidase M1 family.</text>
</comment>
<dbReference type="CDD" id="cd09603">
    <property type="entry name" value="M1_APN_like"/>
    <property type="match status" value="1"/>
</dbReference>
<feature type="domain" description="Aminopeptidase N-like N-terminal" evidence="15">
    <location>
        <begin position="60"/>
        <end position="228"/>
    </location>
</feature>
<keyword evidence="6" id="KW-0645">Protease</keyword>
<evidence type="ECO:0000256" key="7">
    <source>
        <dbReference type="ARBA" id="ARBA00022723"/>
    </source>
</evidence>
<evidence type="ECO:0000259" key="15">
    <source>
        <dbReference type="Pfam" id="PF17900"/>
    </source>
</evidence>
<dbReference type="InterPro" id="IPR027268">
    <property type="entry name" value="Peptidase_M4/M1_CTD_sf"/>
</dbReference>
<dbReference type="Proteomes" id="UP000256913">
    <property type="component" value="Unassembled WGS sequence"/>
</dbReference>
<feature type="chain" id="PRO_5039343649" description="Aminopeptidase N" evidence="13">
    <location>
        <begin position="20"/>
        <end position="475"/>
    </location>
</feature>
<comment type="caution">
    <text evidence="16">The sequence shown here is derived from an EMBL/GenBank/DDBJ whole genome shotgun (WGS) entry which is preliminary data.</text>
</comment>
<dbReference type="Gene3D" id="1.10.390.10">
    <property type="entry name" value="Neutral Protease Domain 2"/>
    <property type="match status" value="1"/>
</dbReference>
<evidence type="ECO:0000256" key="3">
    <source>
        <dbReference type="ARBA" id="ARBA00010136"/>
    </source>
</evidence>
<keyword evidence="10" id="KW-0482">Metalloprotease</keyword>
<dbReference type="InterPro" id="IPR014782">
    <property type="entry name" value="Peptidase_M1_dom"/>
</dbReference>
<sequence length="475" mass="52261">MAGLALVALLAGCTAETPAARPGPTAPITTQTEEYAAGRSTPVLDPIYPEHGTDALDVLHYGLALDWSPTKRTLTGTATLRIRPTKDAHSLTLDFKPYTIDVLTLDARPVTGAVTREKLVVETPVRADVPVTLVVGYHGKPSQTPMPSQRGDTHPLGLTVDSQGGVWTMQEPFGAFTWYPANDHPSDEALYDIAVTVPTGWSGVASGTPVGQDGNTFRYRSTVPVASYATTLAVGKFRKSTAKGPRGIPVTYWYRADDPAVLTHLKRSTTLLSWLDKRFGPYPFESAGVVVVESGSAMETQQMVTLGNFFSMVDARWFDLTTLHEFAHQWFGDAVTLTDWRDIWLNEGWALYAQKLYEKETYNISEADFVRASRQRDGELREKYGPPSRPARNQFGASNVYYGGAAMLRQLHQALGDERFYALARGWVREHLNTQQSRASFTAYVNKTTGHDFTSLIDAWLDSPTTPPETGPLPA</sequence>
<keyword evidence="17" id="KW-1185">Reference proteome</keyword>
<dbReference type="SUPFAM" id="SSF55486">
    <property type="entry name" value="Metalloproteases ('zincins'), catalytic domain"/>
    <property type="match status" value="1"/>
</dbReference>
<dbReference type="InterPro" id="IPR050344">
    <property type="entry name" value="Peptidase_M1_aminopeptidases"/>
</dbReference>
<keyword evidence="7" id="KW-0479">Metal-binding</keyword>
<dbReference type="Pfam" id="PF01433">
    <property type="entry name" value="Peptidase_M1"/>
    <property type="match status" value="1"/>
</dbReference>